<dbReference type="Gene3D" id="1.20.1640.10">
    <property type="entry name" value="Multidrug efflux transporter AcrB transmembrane domain"/>
    <property type="match status" value="2"/>
</dbReference>
<evidence type="ECO:0000313" key="8">
    <source>
        <dbReference type="EMBL" id="EDM76843.1"/>
    </source>
</evidence>
<feature type="domain" description="Membrane transport protein MMPL" evidence="7">
    <location>
        <begin position="221"/>
        <end position="429"/>
    </location>
</feature>
<comment type="subcellular location">
    <subcellularLocation>
        <location evidence="1">Cell membrane</location>
        <topology evidence="1">Multi-pass membrane protein</topology>
    </subcellularLocation>
</comment>
<name>A6GBD4_9BACT</name>
<feature type="transmembrane region" description="Helical" evidence="6">
    <location>
        <begin position="374"/>
        <end position="393"/>
    </location>
</feature>
<evidence type="ECO:0000256" key="6">
    <source>
        <dbReference type="SAM" id="Phobius"/>
    </source>
</evidence>
<keyword evidence="2" id="KW-1003">Cell membrane</keyword>
<feature type="transmembrane region" description="Helical" evidence="6">
    <location>
        <begin position="348"/>
        <end position="368"/>
    </location>
</feature>
<evidence type="ECO:0000256" key="2">
    <source>
        <dbReference type="ARBA" id="ARBA00022475"/>
    </source>
</evidence>
<feature type="transmembrane region" description="Helical" evidence="6">
    <location>
        <begin position="659"/>
        <end position="677"/>
    </location>
</feature>
<keyword evidence="9" id="KW-1185">Reference proteome</keyword>
<feature type="transmembrane region" description="Helical" evidence="6">
    <location>
        <begin position="742"/>
        <end position="764"/>
    </location>
</feature>
<accession>A6GBD4</accession>
<organism evidence="8 9">
    <name type="scientific">Plesiocystis pacifica SIR-1</name>
    <dbReference type="NCBI Taxonomy" id="391625"/>
    <lineage>
        <taxon>Bacteria</taxon>
        <taxon>Pseudomonadati</taxon>
        <taxon>Myxococcota</taxon>
        <taxon>Polyangia</taxon>
        <taxon>Nannocystales</taxon>
        <taxon>Nannocystaceae</taxon>
        <taxon>Plesiocystis</taxon>
    </lineage>
</organism>
<dbReference type="EMBL" id="ABCS01000057">
    <property type="protein sequence ID" value="EDM76843.1"/>
    <property type="molecule type" value="Genomic_DNA"/>
</dbReference>
<dbReference type="eggNOG" id="COG4258">
    <property type="taxonomic scope" value="Bacteria"/>
</dbReference>
<feature type="transmembrane region" description="Helical" evidence="6">
    <location>
        <begin position="770"/>
        <end position="796"/>
    </location>
</feature>
<comment type="caution">
    <text evidence="8">The sequence shown here is derived from an EMBL/GenBank/DDBJ whole genome shotgun (WGS) entry which is preliminary data.</text>
</comment>
<evidence type="ECO:0000259" key="7">
    <source>
        <dbReference type="Pfam" id="PF03176"/>
    </source>
</evidence>
<dbReference type="GO" id="GO:0005886">
    <property type="term" value="C:plasma membrane"/>
    <property type="evidence" value="ECO:0007669"/>
    <property type="project" value="UniProtKB-SubCell"/>
</dbReference>
<dbReference type="Proteomes" id="UP000005801">
    <property type="component" value="Unassembled WGS sequence"/>
</dbReference>
<proteinExistence type="predicted"/>
<gene>
    <name evidence="8" type="ORF">PPSIR1_04523</name>
</gene>
<dbReference type="PANTHER" id="PTHR33406:SF13">
    <property type="entry name" value="MEMBRANE PROTEIN YDFJ"/>
    <property type="match status" value="1"/>
</dbReference>
<evidence type="ECO:0000313" key="9">
    <source>
        <dbReference type="Proteomes" id="UP000005801"/>
    </source>
</evidence>
<feature type="transmembrane region" description="Helical" evidence="6">
    <location>
        <begin position="710"/>
        <end position="730"/>
    </location>
</feature>
<keyword evidence="4 6" id="KW-1133">Transmembrane helix</keyword>
<dbReference type="AlphaFoldDB" id="A6GBD4"/>
<dbReference type="SUPFAM" id="SSF82866">
    <property type="entry name" value="Multidrug efflux transporter AcrB transmembrane domain"/>
    <property type="match status" value="2"/>
</dbReference>
<evidence type="ECO:0000256" key="1">
    <source>
        <dbReference type="ARBA" id="ARBA00004651"/>
    </source>
</evidence>
<feature type="transmembrane region" description="Helical" evidence="6">
    <location>
        <begin position="279"/>
        <end position="300"/>
    </location>
</feature>
<dbReference type="InterPro" id="IPR004869">
    <property type="entry name" value="MMPL_dom"/>
</dbReference>
<dbReference type="InterPro" id="IPR050545">
    <property type="entry name" value="Mycobact_MmpL"/>
</dbReference>
<keyword evidence="5 6" id="KW-0472">Membrane</keyword>
<dbReference type="PANTHER" id="PTHR33406">
    <property type="entry name" value="MEMBRANE PROTEIN MJ1562-RELATED"/>
    <property type="match status" value="1"/>
</dbReference>
<evidence type="ECO:0000256" key="4">
    <source>
        <dbReference type="ARBA" id="ARBA00022989"/>
    </source>
</evidence>
<dbReference type="Pfam" id="PF03176">
    <property type="entry name" value="MMPL"/>
    <property type="match status" value="1"/>
</dbReference>
<evidence type="ECO:0000256" key="3">
    <source>
        <dbReference type="ARBA" id="ARBA00022692"/>
    </source>
</evidence>
<feature type="transmembrane region" description="Helical" evidence="6">
    <location>
        <begin position="684"/>
        <end position="704"/>
    </location>
</feature>
<feature type="transmembrane region" description="Helical" evidence="6">
    <location>
        <begin position="306"/>
        <end position="327"/>
    </location>
</feature>
<feature type="transmembrane region" description="Helical" evidence="6">
    <location>
        <begin position="253"/>
        <end position="272"/>
    </location>
</feature>
<dbReference type="STRING" id="391625.PPSIR1_04523"/>
<protein>
    <submittedName>
        <fullName evidence="8">Membrane protein</fullName>
    </submittedName>
</protein>
<sequence length="819" mass="86635">MLLGAALLGLMGLFVGLRLELSSDITHFLAAGDDARLAMLSRQLAESELTKTTILVVGPEEGAAPGEGSQAEVLAAADELAAFLEGHGEVAWVRSGWEEDQSEAIYALYHPRRFYFTADDEDALAARLSDAGLEAAAAELQRQLRLPTAALIKRLAPTDPLLLYPASLERLEDARAGPLELVDGHFMTAEGDAVVFFSTVHSPFRAQHQGPLQDALSERFAAIQASASTPLRLRQSGVGRFALRAEAHIRGDITRISVLSTLGVVLLFLILFRRPRMVLLASLPLGAGVLTAMAAALLLFGRIHGLTMAFGASLIGICIDYPVHLFCHHTLEPDPEGASGTLRRIRPGLILGAVTTVAGFVGLGWTSFPGVREIAVFAGVGVSAALLATLTMLPPLMDLGRGGARELPALQRRLAEASARLIGALQRRRRALIALPVGTLIVVAVAAPQLTYLDDVSALTQPDADLLAEDEAVRALVSRMDAGRMVVAIGEDDEAALRKNDRVHRHLVEAQAAGEVGEFASLHAFLWSRQLQEANLAAYGEAGEFVARLDSAFAREGFRPGAFAELEQALARVEGEVPPLDHATLADSPLATAVASMRVELDAPDGGTQVGILSLLRDVSDAEALRARLAADAELEDVHLFDQRALMAELYGRHRAQTLRLVGVGLFAVFGMILLRYRRLGPALAAFVPALLAAALTVAVLVLLGYAITLLHVVSLLLVLSMGVDYGVFLAEANARAQAAEVAATVSSLLACCVTTVLAFGLLAMSPNPALRAIGLTTGVGVLASLVLAPTALVLFAEAPKLKDSQASEPPSLPRDPPP</sequence>
<reference evidence="8 9" key="1">
    <citation type="submission" date="2007-06" db="EMBL/GenBank/DDBJ databases">
        <authorList>
            <person name="Shimkets L."/>
            <person name="Ferriera S."/>
            <person name="Johnson J."/>
            <person name="Kravitz S."/>
            <person name="Beeson K."/>
            <person name="Sutton G."/>
            <person name="Rogers Y.-H."/>
            <person name="Friedman R."/>
            <person name="Frazier M."/>
            <person name="Venter J.C."/>
        </authorList>
    </citation>
    <scope>NUCLEOTIDE SEQUENCE [LARGE SCALE GENOMIC DNA]</scope>
    <source>
        <strain evidence="8 9">SIR-1</strain>
    </source>
</reference>
<feature type="transmembrane region" description="Helical" evidence="6">
    <location>
        <begin position="431"/>
        <end position="452"/>
    </location>
</feature>
<evidence type="ECO:0000256" key="5">
    <source>
        <dbReference type="ARBA" id="ARBA00023136"/>
    </source>
</evidence>
<keyword evidence="3 6" id="KW-0812">Transmembrane</keyword>